<comment type="caution">
    <text evidence="1">The sequence shown here is derived from an EMBL/GenBank/DDBJ whole genome shotgun (WGS) entry which is preliminary data.</text>
</comment>
<dbReference type="OrthoDB" id="10595293at2759"/>
<keyword evidence="2" id="KW-1185">Reference proteome</keyword>
<protein>
    <submittedName>
        <fullName evidence="1">Uncharacterized protein</fullName>
    </submittedName>
</protein>
<dbReference type="AlphaFoldDB" id="A0A9D3URM2"/>
<sequence>MKGKIVVENAYEVVKVLASLLGIATMWFNNERPSWDDEGNYVMGWSNKASINQWIHDGAYEEGVYDQWEIISNQRSLMIELLQQRYEAMTPLEEVVHDVPNSDYKDHCIDVNHPELDYKKFGTGGQEDELNVTEGVVGPINLVVNVAIDVDVALTTDLELKPILSESVDEPTHFFATVEKIPYEEVNEFISFSFDDNGKARVNRSSRDIEVKMLDV</sequence>
<proteinExistence type="predicted"/>
<evidence type="ECO:0000313" key="2">
    <source>
        <dbReference type="Proteomes" id="UP000828251"/>
    </source>
</evidence>
<dbReference type="Proteomes" id="UP000828251">
    <property type="component" value="Unassembled WGS sequence"/>
</dbReference>
<evidence type="ECO:0000313" key="1">
    <source>
        <dbReference type="EMBL" id="KAH1056176.1"/>
    </source>
</evidence>
<organism evidence="1 2">
    <name type="scientific">Gossypium stocksii</name>
    <dbReference type="NCBI Taxonomy" id="47602"/>
    <lineage>
        <taxon>Eukaryota</taxon>
        <taxon>Viridiplantae</taxon>
        <taxon>Streptophyta</taxon>
        <taxon>Embryophyta</taxon>
        <taxon>Tracheophyta</taxon>
        <taxon>Spermatophyta</taxon>
        <taxon>Magnoliopsida</taxon>
        <taxon>eudicotyledons</taxon>
        <taxon>Gunneridae</taxon>
        <taxon>Pentapetalae</taxon>
        <taxon>rosids</taxon>
        <taxon>malvids</taxon>
        <taxon>Malvales</taxon>
        <taxon>Malvaceae</taxon>
        <taxon>Malvoideae</taxon>
        <taxon>Gossypium</taxon>
    </lineage>
</organism>
<gene>
    <name evidence="1" type="ORF">J1N35_034241</name>
</gene>
<reference evidence="1 2" key="1">
    <citation type="journal article" date="2021" name="Plant Biotechnol. J.">
        <title>Multi-omics assisted identification of the key and species-specific regulatory components of drought-tolerant mechanisms in Gossypium stocksii.</title>
        <authorList>
            <person name="Yu D."/>
            <person name="Ke L."/>
            <person name="Zhang D."/>
            <person name="Wu Y."/>
            <person name="Sun Y."/>
            <person name="Mei J."/>
            <person name="Sun J."/>
            <person name="Sun Y."/>
        </authorList>
    </citation>
    <scope>NUCLEOTIDE SEQUENCE [LARGE SCALE GENOMIC DNA]</scope>
    <source>
        <strain evidence="2">cv. E1</strain>
        <tissue evidence="1">Leaf</tissue>
    </source>
</reference>
<name>A0A9D3URM2_9ROSI</name>
<dbReference type="EMBL" id="JAIQCV010000010">
    <property type="protein sequence ID" value="KAH1056176.1"/>
    <property type="molecule type" value="Genomic_DNA"/>
</dbReference>
<accession>A0A9D3URM2</accession>